<gene>
    <name evidence="1" type="ORF">Cme02nite_34610</name>
</gene>
<proteinExistence type="predicted"/>
<dbReference type="RefSeq" id="WP_166379454.1">
    <property type="nucleotide sequence ID" value="NZ_BAAATT010000005.1"/>
</dbReference>
<comment type="caution">
    <text evidence="1">The sequence shown here is derived from an EMBL/GenBank/DDBJ whole genome shotgun (WGS) entry which is preliminary data.</text>
</comment>
<evidence type="ECO:0000313" key="1">
    <source>
        <dbReference type="EMBL" id="GIG15129.1"/>
    </source>
</evidence>
<dbReference type="EMBL" id="BONJ01000019">
    <property type="protein sequence ID" value="GIG15129.1"/>
    <property type="molecule type" value="Genomic_DNA"/>
</dbReference>
<evidence type="ECO:0000313" key="2">
    <source>
        <dbReference type="Proteomes" id="UP000660339"/>
    </source>
</evidence>
<keyword evidence="2" id="KW-1185">Reference proteome</keyword>
<name>A0A8J3LGJ0_9ACTN</name>
<protein>
    <submittedName>
        <fullName evidence="1">Uncharacterized protein</fullName>
    </submittedName>
</protein>
<reference evidence="1" key="1">
    <citation type="submission" date="2021-01" db="EMBL/GenBank/DDBJ databases">
        <title>Whole genome shotgun sequence of Catellatospora methionotrophica NBRC 14553.</title>
        <authorList>
            <person name="Komaki H."/>
            <person name="Tamura T."/>
        </authorList>
    </citation>
    <scope>NUCLEOTIDE SEQUENCE</scope>
    <source>
        <strain evidence="1">NBRC 14553</strain>
    </source>
</reference>
<organism evidence="1 2">
    <name type="scientific">Catellatospora methionotrophica</name>
    <dbReference type="NCBI Taxonomy" id="121620"/>
    <lineage>
        <taxon>Bacteria</taxon>
        <taxon>Bacillati</taxon>
        <taxon>Actinomycetota</taxon>
        <taxon>Actinomycetes</taxon>
        <taxon>Micromonosporales</taxon>
        <taxon>Micromonosporaceae</taxon>
        <taxon>Catellatospora</taxon>
    </lineage>
</organism>
<dbReference type="AlphaFoldDB" id="A0A8J3LGJ0"/>
<dbReference type="Proteomes" id="UP000660339">
    <property type="component" value="Unassembled WGS sequence"/>
</dbReference>
<accession>A0A8J3LGJ0</accession>
<sequence length="82" mass="9142">MTTDLAPRPAVPASRLPLLRPAADLDDAQLRVELANTHAVVGLTGLRAVPRDRAMLQTRLDELDAEYLRRFPAAAASWPWRR</sequence>